<evidence type="ECO:0000313" key="3">
    <source>
        <dbReference type="Proteomes" id="UP000516316"/>
    </source>
</evidence>
<evidence type="ECO:0000256" key="1">
    <source>
        <dbReference type="SAM" id="Phobius"/>
    </source>
</evidence>
<feature type="transmembrane region" description="Helical" evidence="1">
    <location>
        <begin position="36"/>
        <end position="59"/>
    </location>
</feature>
<accession>A0AAP9VX39</accession>
<reference evidence="2 3" key="1">
    <citation type="submission" date="2020-09" db="EMBL/GenBank/DDBJ databases">
        <title>The Genome Sequence of Pseudomonas chlororaphis strain Qlu-1 - A phenazine-derivative-producing strain.</title>
        <authorList>
            <person name="Li L."/>
            <person name="Liu K."/>
        </authorList>
    </citation>
    <scope>NUCLEOTIDE SEQUENCE [LARGE SCALE GENOMIC DNA]</scope>
    <source>
        <strain evidence="3">qlu-1</strain>
    </source>
</reference>
<organism evidence="2 3">
    <name type="scientific">Pseudomonas chlororaphis</name>
    <dbReference type="NCBI Taxonomy" id="587753"/>
    <lineage>
        <taxon>Bacteria</taxon>
        <taxon>Pseudomonadati</taxon>
        <taxon>Pseudomonadota</taxon>
        <taxon>Gammaproteobacteria</taxon>
        <taxon>Pseudomonadales</taxon>
        <taxon>Pseudomonadaceae</taxon>
        <taxon>Pseudomonas</taxon>
    </lineage>
</organism>
<sequence length="74" mass="7847">MKLYLGIFLAVLSMPLASMAGIFAMELGYVWNIRQALGVGVLVGSVILLVALILFLAGVPSTLQRLRAQANASN</sequence>
<evidence type="ECO:0000313" key="2">
    <source>
        <dbReference type="EMBL" id="QNR49265.1"/>
    </source>
</evidence>
<protein>
    <submittedName>
        <fullName evidence="2">Uncharacterized protein</fullName>
    </submittedName>
</protein>
<gene>
    <name evidence="2" type="ORF">HLB40_07100</name>
</gene>
<dbReference type="EMBL" id="CP061079">
    <property type="protein sequence ID" value="QNR49265.1"/>
    <property type="molecule type" value="Genomic_DNA"/>
</dbReference>
<proteinExistence type="predicted"/>
<keyword evidence="1" id="KW-0812">Transmembrane</keyword>
<keyword evidence="1" id="KW-1133">Transmembrane helix</keyword>
<dbReference type="GeneID" id="61649118"/>
<keyword evidence="1" id="KW-0472">Membrane</keyword>
<dbReference type="Proteomes" id="UP000516316">
    <property type="component" value="Chromosome"/>
</dbReference>
<dbReference type="AlphaFoldDB" id="A0AAP9VX39"/>
<name>A0AAP9VX39_9PSED</name>
<dbReference type="RefSeq" id="WP_101281950.1">
    <property type="nucleotide sequence ID" value="NZ_CP025309.1"/>
</dbReference>